<name>A0A8S3H4E5_9BILA</name>
<evidence type="ECO:0000313" key="2">
    <source>
        <dbReference type="EMBL" id="CAF5176213.1"/>
    </source>
</evidence>
<gene>
    <name evidence="2" type="ORF">GIL414_LOCUS67768</name>
</gene>
<dbReference type="AlphaFoldDB" id="A0A8S3H4E5"/>
<organism evidence="2 3">
    <name type="scientific">Rotaria magnacalcarata</name>
    <dbReference type="NCBI Taxonomy" id="392030"/>
    <lineage>
        <taxon>Eukaryota</taxon>
        <taxon>Metazoa</taxon>
        <taxon>Spiralia</taxon>
        <taxon>Gnathifera</taxon>
        <taxon>Rotifera</taxon>
        <taxon>Eurotatoria</taxon>
        <taxon>Bdelloidea</taxon>
        <taxon>Philodinida</taxon>
        <taxon>Philodinidae</taxon>
        <taxon>Rotaria</taxon>
    </lineage>
</organism>
<sequence>GESGGIRMTPLSFLANNNATFSTIRSHNRPNNNSTCTTDNSIITI</sequence>
<reference evidence="2" key="1">
    <citation type="submission" date="2021-02" db="EMBL/GenBank/DDBJ databases">
        <authorList>
            <person name="Nowell W R."/>
        </authorList>
    </citation>
    <scope>NUCLEOTIDE SEQUENCE</scope>
</reference>
<evidence type="ECO:0000256" key="1">
    <source>
        <dbReference type="SAM" id="MobiDB-lite"/>
    </source>
</evidence>
<feature type="non-terminal residue" evidence="2">
    <location>
        <position position="1"/>
    </location>
</feature>
<dbReference type="Proteomes" id="UP000681720">
    <property type="component" value="Unassembled WGS sequence"/>
</dbReference>
<comment type="caution">
    <text evidence="2">The sequence shown here is derived from an EMBL/GenBank/DDBJ whole genome shotgun (WGS) entry which is preliminary data.</text>
</comment>
<proteinExistence type="predicted"/>
<feature type="region of interest" description="Disordered" evidence="1">
    <location>
        <begin position="24"/>
        <end position="45"/>
    </location>
</feature>
<evidence type="ECO:0000313" key="3">
    <source>
        <dbReference type="Proteomes" id="UP000681720"/>
    </source>
</evidence>
<protein>
    <submittedName>
        <fullName evidence="2">Uncharacterized protein</fullName>
    </submittedName>
</protein>
<dbReference type="EMBL" id="CAJOBJ010326617">
    <property type="protein sequence ID" value="CAF5176213.1"/>
    <property type="molecule type" value="Genomic_DNA"/>
</dbReference>
<accession>A0A8S3H4E5</accession>